<evidence type="ECO:0000313" key="7">
    <source>
        <dbReference type="EMBL" id="PSL57881.1"/>
    </source>
</evidence>
<accession>A0A2P8IHF0</accession>
<sequence>MLFFLMFAAVMGAAHYYVWRRAVRSTTRPGRGRWIGTGVVVFLYLLLMASLLVSGDGGGVLGVVVAWSGSIWLAGAFYFALIMAVLEIPRLVLLRATRARQVPAVVGAPDVAVETPDAVLADQPADAGRRLFIARSLAVAGGVATAGVIGFGTTQALGGPVVKRVPVTLGKLDQRLSGYRIAVVSDIHLGPLLGRGHTERIVRMINEQQVDLVAIVGDLVDGTVEELGEAAAPLRDLVSTHGSFFVTGNHEYYAGAEPWLAELERLGVNPLRNERLRIERAGASFDLAGVNDVTGEGFGDGADFARALDGRDTSTPVVLMAHQPVQVREAAKYGVDLQLSGHTHGGQMFPFHLVVGLQQPVRSGLETVDGTQVYTSNGAGFWGPPVRVGAPPDISVVELHHKFAG</sequence>
<dbReference type="InterPro" id="IPR004843">
    <property type="entry name" value="Calcineurin-like_PHP"/>
</dbReference>
<comment type="similarity">
    <text evidence="4">Belongs to the metallophosphoesterase superfamily.</text>
</comment>
<dbReference type="CDD" id="cd07385">
    <property type="entry name" value="MPP_YkuE_C"/>
    <property type="match status" value="1"/>
</dbReference>
<dbReference type="AlphaFoldDB" id="A0A2P8IHF0"/>
<protein>
    <recommendedName>
        <fullName evidence="6">Calcineurin-like phosphoesterase domain-containing protein</fullName>
    </recommendedName>
</protein>
<keyword evidence="5" id="KW-1133">Transmembrane helix</keyword>
<dbReference type="EMBL" id="PYAX01000001">
    <property type="protein sequence ID" value="PSL57881.1"/>
    <property type="molecule type" value="Genomic_DNA"/>
</dbReference>
<dbReference type="RefSeq" id="WP_342751447.1">
    <property type="nucleotide sequence ID" value="NZ_PYAX01000001.1"/>
</dbReference>
<dbReference type="Proteomes" id="UP000241118">
    <property type="component" value="Unassembled WGS sequence"/>
</dbReference>
<evidence type="ECO:0000256" key="2">
    <source>
        <dbReference type="ARBA" id="ARBA00022723"/>
    </source>
</evidence>
<comment type="caution">
    <text evidence="7">The sequence shown here is derived from an EMBL/GenBank/DDBJ whole genome shotgun (WGS) entry which is preliminary data.</text>
</comment>
<evidence type="ECO:0000256" key="3">
    <source>
        <dbReference type="ARBA" id="ARBA00022801"/>
    </source>
</evidence>
<reference evidence="7 8" key="1">
    <citation type="submission" date="2018-03" db="EMBL/GenBank/DDBJ databases">
        <title>Genomic Encyclopedia of Type Strains, Phase III (KMG-III): the genomes of soil and plant-associated and newly described type strains.</title>
        <authorList>
            <person name="Whitman W."/>
        </authorList>
    </citation>
    <scope>NUCLEOTIDE SEQUENCE [LARGE SCALE GENOMIC DNA]</scope>
    <source>
        <strain evidence="7 8">CGMCC 4.7097</strain>
    </source>
</reference>
<keyword evidence="2" id="KW-0479">Metal-binding</keyword>
<feature type="domain" description="Calcineurin-like phosphoesterase" evidence="6">
    <location>
        <begin position="180"/>
        <end position="345"/>
    </location>
</feature>
<dbReference type="SUPFAM" id="SSF56300">
    <property type="entry name" value="Metallo-dependent phosphatases"/>
    <property type="match status" value="1"/>
</dbReference>
<organism evidence="7 8">
    <name type="scientific">Saccharothrix carnea</name>
    <dbReference type="NCBI Taxonomy" id="1280637"/>
    <lineage>
        <taxon>Bacteria</taxon>
        <taxon>Bacillati</taxon>
        <taxon>Actinomycetota</taxon>
        <taxon>Actinomycetes</taxon>
        <taxon>Pseudonocardiales</taxon>
        <taxon>Pseudonocardiaceae</taxon>
        <taxon>Saccharothrix</taxon>
    </lineage>
</organism>
<dbReference type="PANTHER" id="PTHR31302">
    <property type="entry name" value="TRANSMEMBRANE PROTEIN WITH METALLOPHOSPHOESTERASE DOMAIN-RELATED"/>
    <property type="match status" value="1"/>
</dbReference>
<keyword evidence="8" id="KW-1185">Reference proteome</keyword>
<comment type="cofactor">
    <cofactor evidence="1">
        <name>a divalent metal cation</name>
        <dbReference type="ChEBI" id="CHEBI:60240"/>
    </cofactor>
</comment>
<name>A0A2P8IHF0_SACCR</name>
<evidence type="ECO:0000256" key="4">
    <source>
        <dbReference type="ARBA" id="ARBA00061089"/>
    </source>
</evidence>
<keyword evidence="5" id="KW-0472">Membrane</keyword>
<proteinExistence type="inferred from homology"/>
<evidence type="ECO:0000259" key="6">
    <source>
        <dbReference type="Pfam" id="PF00149"/>
    </source>
</evidence>
<evidence type="ECO:0000256" key="5">
    <source>
        <dbReference type="SAM" id="Phobius"/>
    </source>
</evidence>
<dbReference type="GO" id="GO:0008758">
    <property type="term" value="F:UDP-2,3-diacylglucosamine hydrolase activity"/>
    <property type="evidence" value="ECO:0007669"/>
    <property type="project" value="TreeGrafter"/>
</dbReference>
<dbReference type="Gene3D" id="3.60.21.10">
    <property type="match status" value="1"/>
</dbReference>
<dbReference type="GO" id="GO:0046872">
    <property type="term" value="F:metal ion binding"/>
    <property type="evidence" value="ECO:0007669"/>
    <property type="project" value="UniProtKB-KW"/>
</dbReference>
<evidence type="ECO:0000313" key="8">
    <source>
        <dbReference type="Proteomes" id="UP000241118"/>
    </source>
</evidence>
<gene>
    <name evidence="7" type="ORF">B0I31_10193</name>
</gene>
<dbReference type="InterPro" id="IPR051158">
    <property type="entry name" value="Metallophosphoesterase_sf"/>
</dbReference>
<dbReference type="GO" id="GO:0009245">
    <property type="term" value="P:lipid A biosynthetic process"/>
    <property type="evidence" value="ECO:0007669"/>
    <property type="project" value="TreeGrafter"/>
</dbReference>
<keyword evidence="5" id="KW-0812">Transmembrane</keyword>
<dbReference type="FunFam" id="3.60.21.10:FF:000028">
    <property type="entry name" value="Putative metallophosphoesterase"/>
    <property type="match status" value="1"/>
</dbReference>
<dbReference type="Pfam" id="PF00149">
    <property type="entry name" value="Metallophos"/>
    <property type="match status" value="1"/>
</dbReference>
<dbReference type="InterPro" id="IPR029052">
    <property type="entry name" value="Metallo-depent_PP-like"/>
</dbReference>
<feature type="transmembrane region" description="Helical" evidence="5">
    <location>
        <begin position="60"/>
        <end position="86"/>
    </location>
</feature>
<dbReference type="GO" id="GO:0016020">
    <property type="term" value="C:membrane"/>
    <property type="evidence" value="ECO:0007669"/>
    <property type="project" value="GOC"/>
</dbReference>
<feature type="transmembrane region" description="Helical" evidence="5">
    <location>
        <begin position="34"/>
        <end position="53"/>
    </location>
</feature>
<keyword evidence="3" id="KW-0378">Hydrolase</keyword>
<evidence type="ECO:0000256" key="1">
    <source>
        <dbReference type="ARBA" id="ARBA00001968"/>
    </source>
</evidence>
<dbReference type="PANTHER" id="PTHR31302:SF31">
    <property type="entry name" value="PHOSPHODIESTERASE YAEI"/>
    <property type="match status" value="1"/>
</dbReference>